<sequence>GCRGLRSTLYFCQSMTNAAVIAISQNCVDLKVFRLCIMGRHQPDHVTGEPMDEGFGAIVRNCSKLTRLSTSGHLTDRAFEYIGKYAKSLRTLSVAFAGDSNLALQHILQGCSKLEKLEIRDCPFGDAGLLSGMHHFYNMRFLWMSGCNLTLQGCKEVARRLPRLVVELINSQPENERTDSVDILYMYRSLEGPREDVPPFVKIL</sequence>
<dbReference type="InterPro" id="IPR032675">
    <property type="entry name" value="LRR_dom_sf"/>
</dbReference>
<feature type="non-terminal residue" evidence="1">
    <location>
        <position position="1"/>
    </location>
</feature>
<evidence type="ECO:0000313" key="1">
    <source>
        <dbReference type="EMBL" id="BAS82689.1"/>
    </source>
</evidence>
<dbReference type="PANTHER" id="PTHR16134:SF57">
    <property type="entry name" value="F-BOX PROTEIN FBX14"/>
    <property type="match status" value="1"/>
</dbReference>
<dbReference type="EMBL" id="AP014959">
    <property type="protein sequence ID" value="BAS82689.1"/>
    <property type="molecule type" value="Genomic_DNA"/>
</dbReference>
<dbReference type="PANTHER" id="PTHR16134">
    <property type="entry name" value="F-BOX/TPR REPEAT PROTEIN POF3"/>
    <property type="match status" value="1"/>
</dbReference>
<evidence type="ECO:0007829" key="3">
    <source>
        <dbReference type="PeptideAtlas" id="A0A0N7KGQ7"/>
    </source>
</evidence>
<dbReference type="AlphaFoldDB" id="A0A0N7KGQ7"/>
<reference evidence="1 2" key="3">
    <citation type="journal article" date="2013" name="Rice">
        <title>Improvement of the Oryza sativa Nipponbare reference genome using next generation sequence and optical map data.</title>
        <authorList>
            <person name="Kawahara Y."/>
            <person name="de la Bastide M."/>
            <person name="Hamilton J.P."/>
            <person name="Kanamori H."/>
            <person name="McCombie W.R."/>
            <person name="Ouyang S."/>
            <person name="Schwartz D.C."/>
            <person name="Tanaka T."/>
            <person name="Wu J."/>
            <person name="Zhou S."/>
            <person name="Childs K.L."/>
            <person name="Davidson R.M."/>
            <person name="Lin H."/>
            <person name="Quesada-Ocampo L."/>
            <person name="Vaillancourt B."/>
            <person name="Sakai H."/>
            <person name="Lee S.S."/>
            <person name="Kim J."/>
            <person name="Numa H."/>
            <person name="Itoh T."/>
            <person name="Buell C.R."/>
            <person name="Matsumoto T."/>
        </authorList>
    </citation>
    <scope>NUCLEOTIDE SEQUENCE [LARGE SCALE GENOMIC DNA]</scope>
    <source>
        <strain evidence="2">cv. Nipponbare</strain>
    </source>
</reference>
<gene>
    <name evidence="1" type="ordered locus">Os03g0187500</name>
    <name evidence="1" type="ORF">OSNPB_030187500</name>
</gene>
<reference evidence="1 2" key="2">
    <citation type="journal article" date="2013" name="Plant Cell Physiol.">
        <title>Rice Annotation Project Database (RAP-DB): an integrative and interactive database for rice genomics.</title>
        <authorList>
            <person name="Sakai H."/>
            <person name="Lee S.S."/>
            <person name="Tanaka T."/>
            <person name="Numa H."/>
            <person name="Kim J."/>
            <person name="Kawahara Y."/>
            <person name="Wakimoto H."/>
            <person name="Yang C.C."/>
            <person name="Iwamoto M."/>
            <person name="Abe T."/>
            <person name="Yamada Y."/>
            <person name="Muto A."/>
            <person name="Inokuchi H."/>
            <person name="Ikemura T."/>
            <person name="Matsumoto T."/>
            <person name="Sasaki T."/>
            <person name="Itoh T."/>
        </authorList>
    </citation>
    <scope>NUCLEOTIDE SEQUENCE [LARGE SCALE GENOMIC DNA]</scope>
    <source>
        <strain evidence="2">cv. Nipponbare</strain>
    </source>
</reference>
<reference evidence="2" key="1">
    <citation type="journal article" date="2005" name="Nature">
        <title>The map-based sequence of the rice genome.</title>
        <authorList>
            <consortium name="International rice genome sequencing project (IRGSP)"/>
            <person name="Matsumoto T."/>
            <person name="Wu J."/>
            <person name="Kanamori H."/>
            <person name="Katayose Y."/>
            <person name="Fujisawa M."/>
            <person name="Namiki N."/>
            <person name="Mizuno H."/>
            <person name="Yamamoto K."/>
            <person name="Antonio B.A."/>
            <person name="Baba T."/>
            <person name="Sakata K."/>
            <person name="Nagamura Y."/>
            <person name="Aoki H."/>
            <person name="Arikawa K."/>
            <person name="Arita K."/>
            <person name="Bito T."/>
            <person name="Chiden Y."/>
            <person name="Fujitsuka N."/>
            <person name="Fukunaka R."/>
            <person name="Hamada M."/>
            <person name="Harada C."/>
            <person name="Hayashi A."/>
            <person name="Hijishita S."/>
            <person name="Honda M."/>
            <person name="Hosokawa S."/>
            <person name="Ichikawa Y."/>
            <person name="Idonuma A."/>
            <person name="Iijima M."/>
            <person name="Ikeda M."/>
            <person name="Ikeno M."/>
            <person name="Ito K."/>
            <person name="Ito S."/>
            <person name="Ito T."/>
            <person name="Ito Y."/>
            <person name="Ito Y."/>
            <person name="Iwabuchi A."/>
            <person name="Kamiya K."/>
            <person name="Karasawa W."/>
            <person name="Kurita K."/>
            <person name="Katagiri S."/>
            <person name="Kikuta A."/>
            <person name="Kobayashi H."/>
            <person name="Kobayashi N."/>
            <person name="Machita K."/>
            <person name="Maehara T."/>
            <person name="Masukawa M."/>
            <person name="Mizubayashi T."/>
            <person name="Mukai Y."/>
            <person name="Nagasaki H."/>
            <person name="Nagata Y."/>
            <person name="Naito S."/>
            <person name="Nakashima M."/>
            <person name="Nakama Y."/>
            <person name="Nakamichi Y."/>
            <person name="Nakamura M."/>
            <person name="Meguro A."/>
            <person name="Negishi M."/>
            <person name="Ohta I."/>
            <person name="Ohta T."/>
            <person name="Okamoto M."/>
            <person name="Ono N."/>
            <person name="Saji S."/>
            <person name="Sakaguchi M."/>
            <person name="Sakai K."/>
            <person name="Shibata M."/>
            <person name="Shimokawa T."/>
            <person name="Song J."/>
            <person name="Takazaki Y."/>
            <person name="Terasawa K."/>
            <person name="Tsugane M."/>
            <person name="Tsuji K."/>
            <person name="Ueda S."/>
            <person name="Waki K."/>
            <person name="Yamagata H."/>
            <person name="Yamamoto M."/>
            <person name="Yamamoto S."/>
            <person name="Yamane H."/>
            <person name="Yoshiki S."/>
            <person name="Yoshihara R."/>
            <person name="Yukawa K."/>
            <person name="Zhong H."/>
            <person name="Yano M."/>
            <person name="Yuan Q."/>
            <person name="Ouyang S."/>
            <person name="Liu J."/>
            <person name="Jones K.M."/>
            <person name="Gansberger K."/>
            <person name="Moffat K."/>
            <person name="Hill J."/>
            <person name="Bera J."/>
            <person name="Fadrosh D."/>
            <person name="Jin S."/>
            <person name="Johri S."/>
            <person name="Kim M."/>
            <person name="Overton L."/>
            <person name="Reardon M."/>
            <person name="Tsitrin T."/>
            <person name="Vuong H."/>
            <person name="Weaver B."/>
            <person name="Ciecko A."/>
            <person name="Tallon L."/>
            <person name="Jackson J."/>
            <person name="Pai G."/>
            <person name="Aken S.V."/>
            <person name="Utterback T."/>
            <person name="Reidmuller S."/>
            <person name="Feldblyum T."/>
            <person name="Hsiao J."/>
            <person name="Zismann V."/>
            <person name="Iobst S."/>
            <person name="de Vazeille A.R."/>
            <person name="Buell C.R."/>
            <person name="Ying K."/>
            <person name="Li Y."/>
            <person name="Lu T."/>
            <person name="Huang Y."/>
            <person name="Zhao Q."/>
            <person name="Feng Q."/>
            <person name="Zhang L."/>
            <person name="Zhu J."/>
            <person name="Weng Q."/>
            <person name="Mu J."/>
            <person name="Lu Y."/>
            <person name="Fan D."/>
            <person name="Liu Y."/>
            <person name="Guan J."/>
            <person name="Zhang Y."/>
            <person name="Yu S."/>
            <person name="Liu X."/>
            <person name="Zhang Y."/>
            <person name="Hong G."/>
            <person name="Han B."/>
            <person name="Choisne N."/>
            <person name="Demange N."/>
            <person name="Orjeda G."/>
            <person name="Samain S."/>
            <person name="Cattolico L."/>
            <person name="Pelletier E."/>
            <person name="Couloux A."/>
            <person name="Segurens B."/>
            <person name="Wincker P."/>
            <person name="D'Hont A."/>
            <person name="Scarpelli C."/>
            <person name="Weissenbach J."/>
            <person name="Salanoubat M."/>
            <person name="Quetier F."/>
            <person name="Yu Y."/>
            <person name="Kim H.R."/>
            <person name="Rambo T."/>
            <person name="Currie J."/>
            <person name="Collura K."/>
            <person name="Luo M."/>
            <person name="Yang T."/>
            <person name="Ammiraju J.S.S."/>
            <person name="Engler F."/>
            <person name="Soderlund C."/>
            <person name="Wing R.A."/>
            <person name="Palmer L.E."/>
            <person name="de la Bastide M."/>
            <person name="Spiegel L."/>
            <person name="Nascimento L."/>
            <person name="Zutavern T."/>
            <person name="O'Shaughnessy A."/>
            <person name="Dike S."/>
            <person name="Dedhia N."/>
            <person name="Preston R."/>
            <person name="Balija V."/>
            <person name="McCombie W.R."/>
            <person name="Chow T."/>
            <person name="Chen H."/>
            <person name="Chung M."/>
            <person name="Chen C."/>
            <person name="Shaw J."/>
            <person name="Wu H."/>
            <person name="Hsiao K."/>
            <person name="Chao Y."/>
            <person name="Chu M."/>
            <person name="Cheng C."/>
            <person name="Hour A."/>
            <person name="Lee P."/>
            <person name="Lin S."/>
            <person name="Lin Y."/>
            <person name="Liou J."/>
            <person name="Liu S."/>
            <person name="Hsing Y."/>
            <person name="Raghuvanshi S."/>
            <person name="Mohanty A."/>
            <person name="Bharti A.K."/>
            <person name="Gaur A."/>
            <person name="Gupta V."/>
            <person name="Kumar D."/>
            <person name="Ravi V."/>
            <person name="Vij S."/>
            <person name="Kapur A."/>
            <person name="Khurana P."/>
            <person name="Khurana P."/>
            <person name="Khurana J.P."/>
            <person name="Tyagi A.K."/>
            <person name="Gaikwad K."/>
            <person name="Singh A."/>
            <person name="Dalal V."/>
            <person name="Srivastava S."/>
            <person name="Dixit A."/>
            <person name="Pal A.K."/>
            <person name="Ghazi I.A."/>
            <person name="Yadav M."/>
            <person name="Pandit A."/>
            <person name="Bhargava A."/>
            <person name="Sureshbabu K."/>
            <person name="Batra K."/>
            <person name="Sharma T.R."/>
            <person name="Mohapatra T."/>
            <person name="Singh N.K."/>
            <person name="Messing J."/>
            <person name="Nelson A.B."/>
            <person name="Fuks G."/>
            <person name="Kavchok S."/>
            <person name="Keizer G."/>
            <person name="Linton E."/>
            <person name="Llaca V."/>
            <person name="Song R."/>
            <person name="Tanyolac B."/>
            <person name="Young S."/>
            <person name="Ho-Il K."/>
            <person name="Hahn J.H."/>
            <person name="Sangsakoo G."/>
            <person name="Vanavichit A."/>
            <person name="de Mattos Luiz.A.T."/>
            <person name="Zimmer P.D."/>
            <person name="Malone G."/>
            <person name="Dellagostin O."/>
            <person name="de Oliveira A.C."/>
            <person name="Bevan M."/>
            <person name="Bancroft I."/>
            <person name="Minx P."/>
            <person name="Cordum H."/>
            <person name="Wilson R."/>
            <person name="Cheng Z."/>
            <person name="Jin W."/>
            <person name="Jiang J."/>
            <person name="Leong S.A."/>
            <person name="Iwama H."/>
            <person name="Gojobori T."/>
            <person name="Itoh T."/>
            <person name="Niimura Y."/>
            <person name="Fujii Y."/>
            <person name="Habara T."/>
            <person name="Sakai H."/>
            <person name="Sato Y."/>
            <person name="Wilson G."/>
            <person name="Kumar K."/>
            <person name="McCouch S."/>
            <person name="Juretic N."/>
            <person name="Hoen D."/>
            <person name="Wright S."/>
            <person name="Bruskiewich R."/>
            <person name="Bureau T."/>
            <person name="Miyao A."/>
            <person name="Hirochika H."/>
            <person name="Nishikawa T."/>
            <person name="Kadowaki K."/>
            <person name="Sugiura M."/>
            <person name="Burr B."/>
            <person name="Sasaki T."/>
        </authorList>
    </citation>
    <scope>NUCLEOTIDE SEQUENCE [LARGE SCALE GENOMIC DNA]</scope>
    <source>
        <strain evidence="2">cv. Nipponbare</strain>
    </source>
</reference>
<protein>
    <submittedName>
        <fullName evidence="1">Os03g0187500 protein</fullName>
    </submittedName>
</protein>
<keyword evidence="3" id="KW-1267">Proteomics identification</keyword>
<organism evidence="1 2">
    <name type="scientific">Oryza sativa subsp. japonica</name>
    <name type="common">Rice</name>
    <dbReference type="NCBI Taxonomy" id="39947"/>
    <lineage>
        <taxon>Eukaryota</taxon>
        <taxon>Viridiplantae</taxon>
        <taxon>Streptophyta</taxon>
        <taxon>Embryophyta</taxon>
        <taxon>Tracheophyta</taxon>
        <taxon>Spermatophyta</taxon>
        <taxon>Magnoliopsida</taxon>
        <taxon>Liliopsida</taxon>
        <taxon>Poales</taxon>
        <taxon>Poaceae</taxon>
        <taxon>BOP clade</taxon>
        <taxon>Oryzoideae</taxon>
        <taxon>Oryzeae</taxon>
        <taxon>Oryzinae</taxon>
        <taxon>Oryza</taxon>
        <taxon>Oryza sativa</taxon>
    </lineage>
</organism>
<dbReference type="InterPro" id="IPR006553">
    <property type="entry name" value="Leu-rich_rpt_Cys-con_subtyp"/>
</dbReference>
<dbReference type="SUPFAM" id="SSF52047">
    <property type="entry name" value="RNI-like"/>
    <property type="match status" value="1"/>
</dbReference>
<dbReference type="ExpressionAtlas" id="A0A0N7KGQ7">
    <property type="expression patterns" value="baseline and differential"/>
</dbReference>
<accession>A0A0N7KGQ7</accession>
<name>A0A0N7KGQ7_ORYSJ</name>
<dbReference type="Proteomes" id="UP000059680">
    <property type="component" value="Chromosome 3"/>
</dbReference>
<evidence type="ECO:0000313" key="2">
    <source>
        <dbReference type="Proteomes" id="UP000059680"/>
    </source>
</evidence>
<dbReference type="Gramene" id="Os03t0187500-02">
    <property type="protein sequence ID" value="Os03t0187500-02"/>
    <property type="gene ID" value="Os03g0187500"/>
</dbReference>
<keyword evidence="2" id="KW-1185">Reference proteome</keyword>
<proteinExistence type="evidence at protein level"/>
<dbReference type="Gene3D" id="3.80.10.10">
    <property type="entry name" value="Ribonuclease Inhibitor"/>
    <property type="match status" value="1"/>
</dbReference>
<dbReference type="SMART" id="SM00367">
    <property type="entry name" value="LRR_CC"/>
    <property type="match status" value="3"/>
</dbReference>